<proteinExistence type="predicted"/>
<dbReference type="VEuPathDB" id="FungiDB:MPH_04233"/>
<dbReference type="SUPFAM" id="SSF55048">
    <property type="entry name" value="Probable ACP-binding domain of malonyl-CoA ACP transacylase"/>
    <property type="match status" value="1"/>
</dbReference>
<dbReference type="InterPro" id="IPR016039">
    <property type="entry name" value="Thiolase-like"/>
</dbReference>
<feature type="compositionally biased region" description="Polar residues" evidence="6">
    <location>
        <begin position="1659"/>
        <end position="1673"/>
    </location>
</feature>
<dbReference type="FunFam" id="3.10.129.110:FF:000001">
    <property type="entry name" value="Sterigmatocystin biosynthesis polyketide synthase"/>
    <property type="match status" value="1"/>
</dbReference>
<comment type="caution">
    <text evidence="10">The sequence shown here is derived from an EMBL/GenBank/DDBJ whole genome shotgun (WGS) entry which is preliminary data.</text>
</comment>
<dbReference type="InterPro" id="IPR032088">
    <property type="entry name" value="SAT"/>
</dbReference>
<sequence length="1767" mass="192011">MDTPSGSTDMVNDHKMNVVCFGNEFPVDDVQQNLRRLHLQSKERGHSALASFLEEATSALETEVRSLQKAAAPSVPPFETITDLGNYPELRSGPIEGVLLIVIQIGNYIRHQEEKGPVTSYPAPLNSLLTARGTGLLTAAAVALAPDHFQLAFVGAEAVRIAFRFGIHVCRISENLEAGRQDASPESWAYVLTGLDEEVVQQELDKQNAKMSSPEPSKVFISAVDAKSVTISGPPTRLKNLVISSELLRYSKWAPLPVYSGLCHAPHVYVPEDASTIVGGISNMRVSEALIPLLSSETGRTLQAASSGDLFEKVVYELLTGVIRPERSTSGVVEYAAANGASDITLSTLGRPQAVEDIVTALESEIKPCTVSVVDMLPDGYHDPASHAPRNTMQSKIAIVGMSCRFPGGANSPSAFWDLLDKGLDVHRRIPPDRFDVDSHYDPTGKRTNTSKTPFGCFIDEPGLFDAGFFNMSPREAEQTDPMHRLALVTAHEALEQAGFVPNRTRSTDLRRVGVFYGQASDDYREVNTAQEIGTYFIPGGCRAFAPGRINYVYKFAGPSFSCDTACSSSLATVQLACTSIWSGDADMIVAGGLNVLTNSDAFAGLCNGHFLSTTGSCKTWDETADGYCRADGVGSIVLKRLEDAEADNDNILGVILSAATNQSAEAVSITHPHAGAQSYLYEKVMSRAGISPLDVSYVEFHGTGTQAGDVTEMESVTNVFAPATNRRRRDQPLHIGSVKANVGHGDAAAGITALVKAVLMFKYESIPKHVGIKTGINPGLRPFLEGKRNIHIPSENTPWPRTNGRKRYSVVNNFSAAGGNTTVLLEEPPSKQVSSRDERQQHAITISAKSKASLRGNVEKMLTFLEENADVNLGDLSYTTCARRMHYNHRISLAASNVVQLKKKLAPYAGSAAEIRPVTACPPPVAFVFTGQGAFYAPMGTELFRDAPEYRSEILRLDALCQKFRFPSIIPVIHEAQSSCPAIVTHLAITCVEIALARYWMSLGVSPSVVVGCSLGEYAALHIAGVLSASDTIFLVGKRAQELERYCKSGSQVMLAVKASAVDVQEALGSTDYELACINSPNDVVVDGSQSVINNARSILEQKGYKCHQLDVPYAFHSAQMEPLLDPFEAIASTASFKAPSVPVISPLLGEVVFDAKTINSNYLRRATREPVDFVRGLDAARELGIVDDRTVWVDIGPQPVCCGFVRSCASSTKAAVGSLRRGQDSWSTLSESLSVLHSEGVEINWNEFHRPFERGLRLLDLPSYAWNERNYWIQYKGDWALTKGNTVWSTSGGSGAEPRPQLRTSTVHEVLDESIASEKGAITVQSNVMDPDFLGAANGHRMNDCGVVTSSVHADIAFTIAGHLFKKMHSTEEAVHMNISNLVVLQGLIARKFTRQDQLIRIEACADSGSATLRWYHVQNGQRADEYFASASVLYGNPEAWMSEWSRVAHLVNGRIQDLECMANEGSANRLSKNMTYRLFQNLVDYAPKYRGMQSVILNGYEAVAEVILTTETSGVWTVPPYFIDSVAHLAGFIMNGSDASETRDFFFVTPGWQSMRFARPLRPGGRYRSYVKMSPANEPGFWSGDVYVLEESTVIGLVGGITFRRFPRSLLSTLFSPPDVSHAGANPPSAMHSEATNTPQVSRDATEPMGGHAQTKAPSGQPSKTPSDLSSQHHEKSLQAGEPTEEDAKNPTVSGALRLIAEETSLDIAQLTDDATFVSLGVDSLMSLVLSEKFRSKLGIEVKSSLFMECPSIGELKNWLEQYC</sequence>
<dbReference type="PANTHER" id="PTHR43775:SF37">
    <property type="entry name" value="SI:DKEY-61P9.11"/>
    <property type="match status" value="1"/>
</dbReference>
<dbReference type="Pfam" id="PF00109">
    <property type="entry name" value="ketoacyl-synt"/>
    <property type="match status" value="1"/>
</dbReference>
<dbReference type="GO" id="GO:0006633">
    <property type="term" value="P:fatty acid biosynthetic process"/>
    <property type="evidence" value="ECO:0007669"/>
    <property type="project" value="TreeGrafter"/>
</dbReference>
<dbReference type="FunFam" id="3.40.47.10:FF:000031">
    <property type="entry name" value="Sterigmatocystin biosynthesis polyketide synthase"/>
    <property type="match status" value="1"/>
</dbReference>
<dbReference type="InterPro" id="IPR009081">
    <property type="entry name" value="PP-bd_ACP"/>
</dbReference>
<dbReference type="Pfam" id="PF00698">
    <property type="entry name" value="Acyl_transf_1"/>
    <property type="match status" value="1"/>
</dbReference>
<keyword evidence="4" id="KW-0511">Multifunctional enzyme</keyword>
<dbReference type="InterPro" id="IPR036736">
    <property type="entry name" value="ACP-like_sf"/>
</dbReference>
<feature type="region of interest" description="C-terminal hotdog fold" evidence="5">
    <location>
        <begin position="1470"/>
        <end position="1615"/>
    </location>
</feature>
<keyword evidence="1" id="KW-0596">Phosphopantetheine</keyword>
<feature type="region of interest" description="Disordered" evidence="6">
    <location>
        <begin position="1624"/>
        <end position="1694"/>
    </location>
</feature>
<dbReference type="Gene3D" id="3.10.129.110">
    <property type="entry name" value="Polyketide synthase dehydratase"/>
    <property type="match status" value="1"/>
</dbReference>
<keyword evidence="2" id="KW-0597">Phosphoprotein</keyword>
<dbReference type="Pfam" id="PF02801">
    <property type="entry name" value="Ketoacyl-synt_C"/>
    <property type="match status" value="1"/>
</dbReference>
<feature type="domain" description="Carrier" evidence="7">
    <location>
        <begin position="1690"/>
        <end position="1767"/>
    </location>
</feature>
<feature type="compositionally biased region" description="Polar residues" evidence="6">
    <location>
        <begin position="1637"/>
        <end position="1646"/>
    </location>
</feature>
<evidence type="ECO:0000256" key="6">
    <source>
        <dbReference type="SAM" id="MobiDB-lite"/>
    </source>
</evidence>
<dbReference type="CDD" id="cd00833">
    <property type="entry name" value="PKS"/>
    <property type="match status" value="1"/>
</dbReference>
<dbReference type="eggNOG" id="KOG1202">
    <property type="taxonomic scope" value="Eukaryota"/>
</dbReference>
<feature type="active site" description="Proton acceptor; for dehydratase activity" evidence="5">
    <location>
        <position position="1342"/>
    </location>
</feature>
<dbReference type="PANTHER" id="PTHR43775">
    <property type="entry name" value="FATTY ACID SYNTHASE"/>
    <property type="match status" value="1"/>
</dbReference>
<dbReference type="SUPFAM" id="SSF53901">
    <property type="entry name" value="Thiolase-like"/>
    <property type="match status" value="1"/>
</dbReference>
<dbReference type="SUPFAM" id="SSF47336">
    <property type="entry name" value="ACP-like"/>
    <property type="match status" value="1"/>
</dbReference>
<dbReference type="InterPro" id="IPR049900">
    <property type="entry name" value="PKS_mFAS_DH"/>
</dbReference>
<feature type="region of interest" description="N-terminal hotdog fold" evidence="5">
    <location>
        <begin position="1310"/>
        <end position="1444"/>
    </location>
</feature>
<dbReference type="GO" id="GO:0044550">
    <property type="term" value="P:secondary metabolite biosynthetic process"/>
    <property type="evidence" value="ECO:0007669"/>
    <property type="project" value="TreeGrafter"/>
</dbReference>
<organism evidence="10 11">
    <name type="scientific">Macrophomina phaseolina (strain MS6)</name>
    <name type="common">Charcoal rot fungus</name>
    <dbReference type="NCBI Taxonomy" id="1126212"/>
    <lineage>
        <taxon>Eukaryota</taxon>
        <taxon>Fungi</taxon>
        <taxon>Dikarya</taxon>
        <taxon>Ascomycota</taxon>
        <taxon>Pezizomycotina</taxon>
        <taxon>Dothideomycetes</taxon>
        <taxon>Dothideomycetes incertae sedis</taxon>
        <taxon>Botryosphaeriales</taxon>
        <taxon>Botryosphaeriaceae</taxon>
        <taxon>Macrophomina</taxon>
    </lineage>
</organism>
<dbReference type="InterPro" id="IPR030918">
    <property type="entry name" value="PT_fungal_PKS"/>
</dbReference>
<gene>
    <name evidence="10" type="ORF">MPH_04233</name>
</gene>
<dbReference type="InterPro" id="IPR016035">
    <property type="entry name" value="Acyl_Trfase/lysoPLipase"/>
</dbReference>
<dbReference type="Pfam" id="PF00550">
    <property type="entry name" value="PP-binding"/>
    <property type="match status" value="1"/>
</dbReference>
<dbReference type="InterPro" id="IPR014031">
    <property type="entry name" value="Ketoacyl_synth_C"/>
</dbReference>
<dbReference type="PROSITE" id="PS50075">
    <property type="entry name" value="CARRIER"/>
    <property type="match status" value="1"/>
</dbReference>
<dbReference type="NCBIfam" id="TIGR04532">
    <property type="entry name" value="PT_fungal_PKS"/>
    <property type="match status" value="1"/>
</dbReference>
<evidence type="ECO:0000259" key="7">
    <source>
        <dbReference type="PROSITE" id="PS50075"/>
    </source>
</evidence>
<dbReference type="InterPro" id="IPR050091">
    <property type="entry name" value="PKS_NRPS_Biosynth_Enz"/>
</dbReference>
<dbReference type="InterPro" id="IPR014043">
    <property type="entry name" value="Acyl_transferase_dom"/>
</dbReference>
<dbReference type="InterPro" id="IPR049551">
    <property type="entry name" value="PKS_DH_C"/>
</dbReference>
<feature type="domain" description="Ketosynthase family 3 (KS3)" evidence="8">
    <location>
        <begin position="394"/>
        <end position="828"/>
    </location>
</feature>
<dbReference type="Pfam" id="PF16073">
    <property type="entry name" value="SAT"/>
    <property type="match status" value="1"/>
</dbReference>
<dbReference type="SMART" id="SM00827">
    <property type="entry name" value="PKS_AT"/>
    <property type="match status" value="1"/>
</dbReference>
<evidence type="ECO:0000313" key="11">
    <source>
        <dbReference type="Proteomes" id="UP000007129"/>
    </source>
</evidence>
<dbReference type="InParanoid" id="K2R7S4"/>
<dbReference type="Proteomes" id="UP000007129">
    <property type="component" value="Unassembled WGS sequence"/>
</dbReference>
<name>K2R7S4_MACPH</name>
<feature type="active site" description="Proton donor; for dehydratase activity" evidence="5">
    <location>
        <position position="1527"/>
    </location>
</feature>
<dbReference type="GO" id="GO:0004312">
    <property type="term" value="F:fatty acid synthase activity"/>
    <property type="evidence" value="ECO:0007669"/>
    <property type="project" value="TreeGrafter"/>
</dbReference>
<dbReference type="STRING" id="1126212.K2R7S4"/>
<evidence type="ECO:0000256" key="4">
    <source>
        <dbReference type="ARBA" id="ARBA00023268"/>
    </source>
</evidence>
<dbReference type="Gene3D" id="3.40.47.10">
    <property type="match status" value="1"/>
</dbReference>
<accession>K2R7S4</accession>
<dbReference type="InterPro" id="IPR016036">
    <property type="entry name" value="Malonyl_transacylase_ACP-bd"/>
</dbReference>
<dbReference type="FunFam" id="1.10.1200.10:FF:000011">
    <property type="entry name" value="Sterigmatocystin biosynthesis polyketide synthase"/>
    <property type="match status" value="1"/>
</dbReference>
<dbReference type="InterPro" id="IPR014030">
    <property type="entry name" value="Ketoacyl_synth_N"/>
</dbReference>
<dbReference type="SMART" id="SM00823">
    <property type="entry name" value="PKS_PP"/>
    <property type="match status" value="1"/>
</dbReference>
<evidence type="ECO:0000256" key="3">
    <source>
        <dbReference type="ARBA" id="ARBA00022679"/>
    </source>
</evidence>
<dbReference type="Gene3D" id="1.10.1200.10">
    <property type="entry name" value="ACP-like"/>
    <property type="match status" value="1"/>
</dbReference>
<dbReference type="PROSITE" id="PS52004">
    <property type="entry name" value="KS3_2"/>
    <property type="match status" value="1"/>
</dbReference>
<reference evidence="10 11" key="1">
    <citation type="journal article" date="2012" name="BMC Genomics">
        <title>Tools to kill: Genome of one of the most destructive plant pathogenic fungi Macrophomina phaseolina.</title>
        <authorList>
            <person name="Islam M.S."/>
            <person name="Haque M.S."/>
            <person name="Islam M.M."/>
            <person name="Emdad E.M."/>
            <person name="Halim A."/>
            <person name="Hossen Q.M.M."/>
            <person name="Hossain M.Z."/>
            <person name="Ahmed B."/>
            <person name="Rahim S."/>
            <person name="Rahman M.S."/>
            <person name="Alam M.M."/>
            <person name="Hou S."/>
            <person name="Wan X."/>
            <person name="Saito J.A."/>
            <person name="Alam M."/>
        </authorList>
    </citation>
    <scope>NUCLEOTIDE SEQUENCE [LARGE SCALE GENOMIC DNA]</scope>
    <source>
        <strain evidence="10 11">MS6</strain>
    </source>
</reference>
<evidence type="ECO:0000256" key="1">
    <source>
        <dbReference type="ARBA" id="ARBA00022450"/>
    </source>
</evidence>
<dbReference type="Pfam" id="PF22621">
    <property type="entry name" value="CurL-like_PKS_C"/>
    <property type="match status" value="1"/>
</dbReference>
<keyword evidence="3" id="KW-0808">Transferase</keyword>
<dbReference type="SMART" id="SM00825">
    <property type="entry name" value="PKS_KS"/>
    <property type="match status" value="1"/>
</dbReference>
<dbReference type="PROSITE" id="PS52019">
    <property type="entry name" value="PKS_MFAS_DH"/>
    <property type="match status" value="1"/>
</dbReference>
<evidence type="ECO:0000313" key="10">
    <source>
        <dbReference type="EMBL" id="EKG18431.1"/>
    </source>
</evidence>
<dbReference type="OrthoDB" id="329835at2759"/>
<dbReference type="InterPro" id="IPR020806">
    <property type="entry name" value="PKS_PP-bd"/>
</dbReference>
<dbReference type="InterPro" id="IPR020841">
    <property type="entry name" value="PKS_Beta-ketoAc_synthase_dom"/>
</dbReference>
<dbReference type="FunFam" id="3.40.366.10:FF:000002">
    <property type="entry name" value="Probable polyketide synthase 2"/>
    <property type="match status" value="1"/>
</dbReference>
<dbReference type="Gene3D" id="3.30.70.3290">
    <property type="match status" value="1"/>
</dbReference>
<dbReference type="Pfam" id="PF14765">
    <property type="entry name" value="PS-DH"/>
    <property type="match status" value="1"/>
</dbReference>
<dbReference type="GO" id="GO:0031177">
    <property type="term" value="F:phosphopantetheine binding"/>
    <property type="evidence" value="ECO:0007669"/>
    <property type="project" value="InterPro"/>
</dbReference>
<feature type="domain" description="PKS/mFAS DH" evidence="9">
    <location>
        <begin position="1310"/>
        <end position="1615"/>
    </location>
</feature>
<dbReference type="InterPro" id="IPR042104">
    <property type="entry name" value="PKS_dehydratase_sf"/>
</dbReference>
<evidence type="ECO:0000256" key="2">
    <source>
        <dbReference type="ARBA" id="ARBA00022553"/>
    </source>
</evidence>
<dbReference type="SUPFAM" id="SSF52151">
    <property type="entry name" value="FabD/lysophospholipase-like"/>
    <property type="match status" value="1"/>
</dbReference>
<evidence type="ECO:0000256" key="5">
    <source>
        <dbReference type="PROSITE-ProRule" id="PRU01363"/>
    </source>
</evidence>
<dbReference type="HOGENOM" id="CLU_000022_6_1_1"/>
<dbReference type="EMBL" id="AHHD01000207">
    <property type="protein sequence ID" value="EKG18431.1"/>
    <property type="molecule type" value="Genomic_DNA"/>
</dbReference>
<protein>
    <submittedName>
        <fullName evidence="10">Beta-ketoacyl synthase</fullName>
    </submittedName>
</protein>
<evidence type="ECO:0000259" key="9">
    <source>
        <dbReference type="PROSITE" id="PS52019"/>
    </source>
</evidence>
<evidence type="ECO:0000259" key="8">
    <source>
        <dbReference type="PROSITE" id="PS52004"/>
    </source>
</evidence>
<dbReference type="InterPro" id="IPR001227">
    <property type="entry name" value="Ac_transferase_dom_sf"/>
</dbReference>
<dbReference type="Gene3D" id="3.40.366.10">
    <property type="entry name" value="Malonyl-Coenzyme A Acyl Carrier Protein, domain 2"/>
    <property type="match status" value="2"/>
</dbReference>